<dbReference type="RefSeq" id="WP_146299181.1">
    <property type="nucleotide sequence ID" value="NZ_CP042301.2"/>
</dbReference>
<feature type="coiled-coil region" evidence="1">
    <location>
        <begin position="43"/>
        <end position="77"/>
    </location>
</feature>
<organism evidence="2 3">
    <name type="scientific">Nitratireductor mangrovi</name>
    <dbReference type="NCBI Taxonomy" id="2599600"/>
    <lineage>
        <taxon>Bacteria</taxon>
        <taxon>Pseudomonadati</taxon>
        <taxon>Pseudomonadota</taxon>
        <taxon>Alphaproteobacteria</taxon>
        <taxon>Hyphomicrobiales</taxon>
        <taxon>Phyllobacteriaceae</taxon>
        <taxon>Nitratireductor</taxon>
    </lineage>
</organism>
<name>A0A5B8KY47_9HYPH</name>
<gene>
    <name evidence="2" type="ORF">FQ775_09145</name>
</gene>
<protein>
    <submittedName>
        <fullName evidence="2">Uncharacterized protein</fullName>
    </submittedName>
</protein>
<sequence>MNKLPKVFYDPTVVIGCLLVALLLVGIKADQYRDTGSATEIRLRITEERLQLYDQTLREAQRLIVKLKAEIESLKAADNATQ</sequence>
<dbReference type="Proteomes" id="UP000321389">
    <property type="component" value="Chromosome"/>
</dbReference>
<evidence type="ECO:0000313" key="3">
    <source>
        <dbReference type="Proteomes" id="UP000321389"/>
    </source>
</evidence>
<reference evidence="2" key="1">
    <citation type="submission" date="2020-04" db="EMBL/GenBank/DDBJ databases">
        <title>Nitratireductor sp. nov. isolated from mangrove soil.</title>
        <authorList>
            <person name="Ye Y."/>
        </authorList>
    </citation>
    <scope>NUCLEOTIDE SEQUENCE</scope>
    <source>
        <strain evidence="2">SY7</strain>
    </source>
</reference>
<dbReference type="KEGG" id="niy:FQ775_09145"/>
<proteinExistence type="predicted"/>
<keyword evidence="3" id="KW-1185">Reference proteome</keyword>
<accession>A0A5B8KY47</accession>
<evidence type="ECO:0000313" key="2">
    <source>
        <dbReference type="EMBL" id="QDZ00533.1"/>
    </source>
</evidence>
<evidence type="ECO:0000256" key="1">
    <source>
        <dbReference type="SAM" id="Coils"/>
    </source>
</evidence>
<keyword evidence="1" id="KW-0175">Coiled coil</keyword>
<dbReference type="EMBL" id="CP042301">
    <property type="protein sequence ID" value="QDZ00533.1"/>
    <property type="molecule type" value="Genomic_DNA"/>
</dbReference>
<dbReference type="AlphaFoldDB" id="A0A5B8KY47"/>